<organism evidence="1 2">
    <name type="scientific">Phytobacter palmae</name>
    <dbReference type="NCBI Taxonomy" id="1855371"/>
    <lineage>
        <taxon>Bacteria</taxon>
        <taxon>Pseudomonadati</taxon>
        <taxon>Pseudomonadota</taxon>
        <taxon>Gammaproteobacteria</taxon>
        <taxon>Enterobacterales</taxon>
        <taxon>Enterobacteriaceae</taxon>
        <taxon>Phytobacter</taxon>
    </lineage>
</organism>
<name>A0ABU9V272_9ENTR</name>
<proteinExistence type="predicted"/>
<gene>
    <name evidence="1" type="ORF">AAIG39_06665</name>
</gene>
<sequence length="63" mass="7522">MWWGIEPGEKWVLQQITPWTFSDEVRMKIYIKDNKEEIYMSSLIFDCTRENGEVELNVAPVAR</sequence>
<dbReference type="EMBL" id="JBCIVJ010000003">
    <property type="protein sequence ID" value="MEN0578689.1"/>
    <property type="molecule type" value="Genomic_DNA"/>
</dbReference>
<reference evidence="1 2" key="1">
    <citation type="submission" date="2024-02" db="EMBL/GenBank/DDBJ databases">
        <title>Whole genome of MDR Enterobacteriaceae from southern Thailand.</title>
        <authorList>
            <person name="Surachat K."/>
        </authorList>
    </citation>
    <scope>NUCLEOTIDE SEQUENCE [LARGE SCALE GENOMIC DNA]</scope>
    <source>
        <strain evidence="1 2">PSU_29</strain>
    </source>
</reference>
<protein>
    <submittedName>
        <fullName evidence="1">Uncharacterized protein</fullName>
    </submittedName>
</protein>
<evidence type="ECO:0000313" key="2">
    <source>
        <dbReference type="Proteomes" id="UP001411173"/>
    </source>
</evidence>
<accession>A0ABU9V272</accession>
<dbReference type="RefSeq" id="WP_139223059.1">
    <property type="nucleotide sequence ID" value="NZ_JBCIVJ010000003.1"/>
</dbReference>
<comment type="caution">
    <text evidence="1">The sequence shown here is derived from an EMBL/GenBank/DDBJ whole genome shotgun (WGS) entry which is preliminary data.</text>
</comment>
<keyword evidence="2" id="KW-1185">Reference proteome</keyword>
<dbReference type="Proteomes" id="UP001411173">
    <property type="component" value="Unassembled WGS sequence"/>
</dbReference>
<evidence type="ECO:0000313" key="1">
    <source>
        <dbReference type="EMBL" id="MEN0578689.1"/>
    </source>
</evidence>